<proteinExistence type="predicted"/>
<comment type="caution">
    <text evidence="2">The sequence shown here is derived from an EMBL/GenBank/DDBJ whole genome shotgun (WGS) entry which is preliminary data.</text>
</comment>
<accession>A0A6I4RTK9</accession>
<feature type="transmembrane region" description="Helical" evidence="1">
    <location>
        <begin position="83"/>
        <end position="104"/>
    </location>
</feature>
<reference evidence="2 3" key="1">
    <citation type="submission" date="2019-10" db="EMBL/GenBank/DDBJ databases">
        <title>Streptococcis sp, isolated from the respiratory tract of Marmot.</title>
        <authorList>
            <person name="Zhang G."/>
        </authorList>
    </citation>
    <scope>NUCLEOTIDE SEQUENCE [LARGE SCALE GENOMIC DNA]</scope>
    <source>
        <strain evidence="3">zg-70</strain>
    </source>
</reference>
<feature type="transmembrane region" description="Helical" evidence="1">
    <location>
        <begin position="9"/>
        <end position="29"/>
    </location>
</feature>
<name>A0A6I4RTK9_9STRE</name>
<dbReference type="Pfam" id="PF11391">
    <property type="entry name" value="DUF2798"/>
    <property type="match status" value="2"/>
</dbReference>
<dbReference type="PROSITE" id="PS51257">
    <property type="entry name" value="PROKAR_LIPOPROTEIN"/>
    <property type="match status" value="1"/>
</dbReference>
<dbReference type="RefSeq" id="WP_160463229.1">
    <property type="nucleotide sequence ID" value="NZ_JABFQT010000004.1"/>
</dbReference>
<evidence type="ECO:0000313" key="3">
    <source>
        <dbReference type="Proteomes" id="UP000435423"/>
    </source>
</evidence>
<feature type="transmembrane region" description="Helical" evidence="1">
    <location>
        <begin position="124"/>
        <end position="142"/>
    </location>
</feature>
<organism evidence="2 3">
    <name type="scientific">Streptococcus zhangguiae</name>
    <dbReference type="NCBI Taxonomy" id="2664091"/>
    <lineage>
        <taxon>Bacteria</taxon>
        <taxon>Bacillati</taxon>
        <taxon>Bacillota</taxon>
        <taxon>Bacilli</taxon>
        <taxon>Lactobacillales</taxon>
        <taxon>Streptococcaceae</taxon>
        <taxon>Streptococcus</taxon>
    </lineage>
</organism>
<keyword evidence="1" id="KW-0472">Membrane</keyword>
<evidence type="ECO:0000313" key="2">
    <source>
        <dbReference type="EMBL" id="MWV56262.1"/>
    </source>
</evidence>
<dbReference type="InterPro" id="IPR021529">
    <property type="entry name" value="DUF2798"/>
</dbReference>
<dbReference type="EMBL" id="WUBJ01000004">
    <property type="protein sequence ID" value="MWV56262.1"/>
    <property type="molecule type" value="Genomic_DNA"/>
</dbReference>
<sequence>MPKNVKEAFLFTVLMCGFMVLGMSCWNLFLVGRLSWSSVVMGFGPAFLVAFTLDMLLVGPIAKAAAFKVLNRLPNPVKDWQKILTISGTMAFCMVSMMSLYGLIVNGVPISFATYRVAWLSNALMAFPLNFLVAGPLSRLLFRQMLFLVSSRPEGV</sequence>
<gene>
    <name evidence="2" type="ORF">GGH11_04585</name>
</gene>
<dbReference type="AlphaFoldDB" id="A0A6I4RTK9"/>
<evidence type="ECO:0000256" key="1">
    <source>
        <dbReference type="SAM" id="Phobius"/>
    </source>
</evidence>
<keyword evidence="1" id="KW-1133">Transmembrane helix</keyword>
<feature type="transmembrane region" description="Helical" evidence="1">
    <location>
        <begin position="41"/>
        <end position="62"/>
    </location>
</feature>
<protein>
    <submittedName>
        <fullName evidence="2">DUF2798 domain-containing protein</fullName>
    </submittedName>
</protein>
<dbReference type="Proteomes" id="UP000435423">
    <property type="component" value="Unassembled WGS sequence"/>
</dbReference>
<keyword evidence="1" id="KW-0812">Transmembrane</keyword>